<keyword evidence="2" id="KW-1185">Reference proteome</keyword>
<evidence type="ECO:0000313" key="2">
    <source>
        <dbReference type="Proteomes" id="UP001164929"/>
    </source>
</evidence>
<dbReference type="AlphaFoldDB" id="A0AAD6RJP7"/>
<gene>
    <name evidence="1" type="ORF">NC653_000606</name>
</gene>
<comment type="caution">
    <text evidence="1">The sequence shown here is derived from an EMBL/GenBank/DDBJ whole genome shotgun (WGS) entry which is preliminary data.</text>
</comment>
<name>A0AAD6RJP7_9ROSI</name>
<proteinExistence type="predicted"/>
<organism evidence="1 2">
    <name type="scientific">Populus alba x Populus x berolinensis</name>
    <dbReference type="NCBI Taxonomy" id="444605"/>
    <lineage>
        <taxon>Eukaryota</taxon>
        <taxon>Viridiplantae</taxon>
        <taxon>Streptophyta</taxon>
        <taxon>Embryophyta</taxon>
        <taxon>Tracheophyta</taxon>
        <taxon>Spermatophyta</taxon>
        <taxon>Magnoliopsida</taxon>
        <taxon>eudicotyledons</taxon>
        <taxon>Gunneridae</taxon>
        <taxon>Pentapetalae</taxon>
        <taxon>rosids</taxon>
        <taxon>fabids</taxon>
        <taxon>Malpighiales</taxon>
        <taxon>Salicaceae</taxon>
        <taxon>Saliceae</taxon>
        <taxon>Populus</taxon>
    </lineage>
</organism>
<evidence type="ECO:0000313" key="1">
    <source>
        <dbReference type="EMBL" id="KAJ7009946.1"/>
    </source>
</evidence>
<reference evidence="1 2" key="1">
    <citation type="journal article" date="2023" name="Mol. Ecol. Resour.">
        <title>Chromosome-level genome assembly of a triploid poplar Populus alba 'Berolinensis'.</title>
        <authorList>
            <person name="Chen S."/>
            <person name="Yu Y."/>
            <person name="Wang X."/>
            <person name="Wang S."/>
            <person name="Zhang T."/>
            <person name="Zhou Y."/>
            <person name="He R."/>
            <person name="Meng N."/>
            <person name="Wang Y."/>
            <person name="Liu W."/>
            <person name="Liu Z."/>
            <person name="Liu J."/>
            <person name="Guo Q."/>
            <person name="Huang H."/>
            <person name="Sederoff R.R."/>
            <person name="Wang G."/>
            <person name="Qu G."/>
            <person name="Chen S."/>
        </authorList>
    </citation>
    <scope>NUCLEOTIDE SEQUENCE [LARGE SCALE GENOMIC DNA]</scope>
    <source>
        <strain evidence="1">SC-2020</strain>
    </source>
</reference>
<accession>A0AAD6RJP7</accession>
<protein>
    <submittedName>
        <fullName evidence="1">Uncharacterized protein</fullName>
    </submittedName>
</protein>
<dbReference type="EMBL" id="JAQIZT010000001">
    <property type="protein sequence ID" value="KAJ7009946.1"/>
    <property type="molecule type" value="Genomic_DNA"/>
</dbReference>
<sequence length="97" mass="10768">MTHCPKPRLCKAFPLTISIGPSELGTLAGLTQNQFQKRELTSNTNKLPEAKKKKRRELEVAAAVLEAEAGEKLWPMAFPNFHLTRQPISALTKTLPS</sequence>
<dbReference type="Proteomes" id="UP001164929">
    <property type="component" value="Chromosome 1"/>
</dbReference>